<evidence type="ECO:0000313" key="9">
    <source>
        <dbReference type="EMBL" id="TRY70100.1"/>
    </source>
</evidence>
<feature type="region of interest" description="Disordered" evidence="7">
    <location>
        <begin position="338"/>
        <end position="364"/>
    </location>
</feature>
<dbReference type="Pfam" id="PF00939">
    <property type="entry name" value="Na_sulph_symp"/>
    <property type="match status" value="1"/>
</dbReference>
<evidence type="ECO:0000256" key="6">
    <source>
        <dbReference type="ARBA" id="ARBA00023136"/>
    </source>
</evidence>
<keyword evidence="4 8" id="KW-0812">Transmembrane</keyword>
<feature type="transmembrane region" description="Helical" evidence="8">
    <location>
        <begin position="183"/>
        <end position="201"/>
    </location>
</feature>
<dbReference type="GO" id="GO:0005886">
    <property type="term" value="C:plasma membrane"/>
    <property type="evidence" value="ECO:0007669"/>
    <property type="project" value="TreeGrafter"/>
</dbReference>
<evidence type="ECO:0000256" key="2">
    <source>
        <dbReference type="ARBA" id="ARBA00006772"/>
    </source>
</evidence>
<evidence type="ECO:0000256" key="1">
    <source>
        <dbReference type="ARBA" id="ARBA00004141"/>
    </source>
</evidence>
<comment type="similarity">
    <text evidence="2">Belongs to the SLC13A/DASS transporter (TC 2.A.47) family. NADC subfamily.</text>
</comment>
<feature type="transmembrane region" description="Helical" evidence="8">
    <location>
        <begin position="551"/>
        <end position="571"/>
    </location>
</feature>
<feature type="transmembrane region" description="Helical" evidence="8">
    <location>
        <begin position="419"/>
        <end position="442"/>
    </location>
</feature>
<feature type="transmembrane region" description="Helical" evidence="8">
    <location>
        <begin position="213"/>
        <end position="241"/>
    </location>
</feature>
<dbReference type="PANTHER" id="PTHR10283:SF82">
    <property type="entry name" value="SOLUTE CARRIER FAMILY 13 MEMBER 2"/>
    <property type="match status" value="1"/>
</dbReference>
<comment type="caution">
    <text evidence="9">The sequence shown here is derived from an EMBL/GenBank/DDBJ whole genome shotgun (WGS) entry which is preliminary data.</text>
</comment>
<dbReference type="OMA" id="LMGIWWM"/>
<keyword evidence="6 8" id="KW-0472">Membrane</keyword>
<dbReference type="EMBL" id="VCGU01000009">
    <property type="protein sequence ID" value="TRY70100.1"/>
    <property type="molecule type" value="Genomic_DNA"/>
</dbReference>
<keyword evidence="3" id="KW-0813">Transport</keyword>
<evidence type="ECO:0000256" key="4">
    <source>
        <dbReference type="ARBA" id="ARBA00022692"/>
    </source>
</evidence>
<accession>A0A553NXE6</accession>
<dbReference type="CDD" id="cd01115">
    <property type="entry name" value="SLC13_permease"/>
    <property type="match status" value="1"/>
</dbReference>
<feature type="transmembrane region" description="Helical" evidence="8">
    <location>
        <begin position="261"/>
        <end position="278"/>
    </location>
</feature>
<dbReference type="GO" id="GO:0015137">
    <property type="term" value="F:citrate transmembrane transporter activity"/>
    <property type="evidence" value="ECO:0007669"/>
    <property type="project" value="TreeGrafter"/>
</dbReference>
<feature type="transmembrane region" description="Helical" evidence="8">
    <location>
        <begin position="680"/>
        <end position="699"/>
    </location>
</feature>
<feature type="transmembrane region" description="Helical" evidence="8">
    <location>
        <begin position="639"/>
        <end position="668"/>
    </location>
</feature>
<feature type="transmembrane region" description="Helical" evidence="8">
    <location>
        <begin position="720"/>
        <end position="741"/>
    </location>
</feature>
<reference evidence="9 10" key="1">
    <citation type="journal article" date="2018" name="Nat. Ecol. Evol.">
        <title>Genomic signatures of mitonuclear coevolution across populations of Tigriopus californicus.</title>
        <authorList>
            <person name="Barreto F.S."/>
            <person name="Watson E.T."/>
            <person name="Lima T.G."/>
            <person name="Willett C.S."/>
            <person name="Edmands S."/>
            <person name="Li W."/>
            <person name="Burton R.S."/>
        </authorList>
    </citation>
    <scope>NUCLEOTIDE SEQUENCE [LARGE SCALE GENOMIC DNA]</scope>
    <source>
        <strain evidence="9 10">San Diego</strain>
    </source>
</reference>
<evidence type="ECO:0000256" key="3">
    <source>
        <dbReference type="ARBA" id="ARBA00022448"/>
    </source>
</evidence>
<dbReference type="InterPro" id="IPR001898">
    <property type="entry name" value="SLC13A/DASS"/>
</dbReference>
<dbReference type="PANTHER" id="PTHR10283">
    <property type="entry name" value="SOLUTE CARRIER FAMILY 13 MEMBER"/>
    <property type="match status" value="1"/>
</dbReference>
<evidence type="ECO:0008006" key="11">
    <source>
        <dbReference type="Google" id="ProtNLM"/>
    </source>
</evidence>
<dbReference type="InterPro" id="IPR031312">
    <property type="entry name" value="Na/sul_symport_CS"/>
</dbReference>
<feature type="transmembrane region" description="Helical" evidence="8">
    <location>
        <begin position="482"/>
        <end position="502"/>
    </location>
</feature>
<feature type="region of interest" description="Disordered" evidence="7">
    <location>
        <begin position="108"/>
        <end position="132"/>
    </location>
</feature>
<sequence>MTTRKLSNQEEEVWRRTFLDEINRQGSGHLLRARRKSEQTTPVRKVSFDYYAHPTQRHNLVPPIDEGIDENAPSLGLEFVQFAREDGVEEKLIVLRPDLEATRNLPKVRRHNNNNNNNHHHHINNNPDDALESGLDEEIEEDRHTWPKLLTPNDKAEDVLPESRSNRDMHLETTRGIFTLLQFWRSFLVIMVPLAALPLVFTENEDTQQAFRCAYVMVIMAAFWVTEALPLAITSLIPVALLPILGIMTTDEVGKEYLKETNMMFISGIIVAIAVEHCHLHKRIALNVLYLMGTSPRRVMLGFMLPTCFLSMWMSNTATTAMMVPIVDAVVTELEKDPEDVEMSEERAQEDKQDEKTSSTPKSKATAGKLQIRYMIFLSIAYAANTGGTGSLTGTGSNLILKGVVAEFPGHTPINFANWMFYAVPAMLLNLLGCWLWLQYWFMGLENPFKRSTKTEQEAGNERRNQNVRRVLKLKIQELGRVTFHEAAVFCLFFLLVLLWLFRDPKFITGWGNFVHIQKQRFVPLVGGNCSNSSNCTYTSETYEKEAIDDATAGMLIVLLLFILPAQPNFWPFNRQSKALRSAPSVGLLEWSAIHDRMPWALVLLLGGGFALAKATDVSGLSKWMGSQLEVLNFLDSRLIVLVICILTAIATEVTSNVATASILMPVLRDLAISLQINPLYLMIPATLTCSYAFMLPVATPPNAIVYSASGMKTSDMFKCGFFVNIICVVINYACLNTYGIPLFHLDEVPEWVVMQKR</sequence>
<dbReference type="AlphaFoldDB" id="A0A553NXE6"/>
<organism evidence="9 10">
    <name type="scientific">Tigriopus californicus</name>
    <name type="common">Marine copepod</name>
    <dbReference type="NCBI Taxonomy" id="6832"/>
    <lineage>
        <taxon>Eukaryota</taxon>
        <taxon>Metazoa</taxon>
        <taxon>Ecdysozoa</taxon>
        <taxon>Arthropoda</taxon>
        <taxon>Crustacea</taxon>
        <taxon>Multicrustacea</taxon>
        <taxon>Hexanauplia</taxon>
        <taxon>Copepoda</taxon>
        <taxon>Harpacticoida</taxon>
        <taxon>Harpacticidae</taxon>
        <taxon>Tigriopus</taxon>
    </lineage>
</organism>
<feature type="compositionally biased region" description="Basic and acidic residues" evidence="7">
    <location>
        <begin position="344"/>
        <end position="357"/>
    </location>
</feature>
<evidence type="ECO:0000256" key="8">
    <source>
        <dbReference type="SAM" id="Phobius"/>
    </source>
</evidence>
<dbReference type="GO" id="GO:0015141">
    <property type="term" value="F:succinate transmembrane transporter activity"/>
    <property type="evidence" value="ECO:0007669"/>
    <property type="project" value="TreeGrafter"/>
</dbReference>
<evidence type="ECO:0000256" key="5">
    <source>
        <dbReference type="ARBA" id="ARBA00022989"/>
    </source>
</evidence>
<feature type="compositionally biased region" description="Basic residues" evidence="7">
    <location>
        <begin position="108"/>
        <end position="123"/>
    </location>
</feature>
<keyword evidence="5 8" id="KW-1133">Transmembrane helix</keyword>
<keyword evidence="10" id="KW-1185">Reference proteome</keyword>
<gene>
    <name evidence="9" type="ORF">TCAL_04866</name>
</gene>
<dbReference type="PROSITE" id="PS01271">
    <property type="entry name" value="NA_SULFATE"/>
    <property type="match status" value="1"/>
</dbReference>
<proteinExistence type="inferred from homology"/>
<evidence type="ECO:0000313" key="10">
    <source>
        <dbReference type="Proteomes" id="UP000318571"/>
    </source>
</evidence>
<dbReference type="STRING" id="6832.A0A553NXE6"/>
<name>A0A553NXE6_TIGCA</name>
<comment type="subcellular location">
    <subcellularLocation>
        <location evidence="1">Membrane</location>
        <topology evidence="1">Multi-pass membrane protein</topology>
    </subcellularLocation>
</comment>
<evidence type="ECO:0000256" key="7">
    <source>
        <dbReference type="SAM" id="MobiDB-lite"/>
    </source>
</evidence>
<dbReference type="Proteomes" id="UP000318571">
    <property type="component" value="Chromosome 9"/>
</dbReference>
<protein>
    <recommendedName>
        <fullName evidence="11">Citrate transporter-like domain-containing protein</fullName>
    </recommendedName>
</protein>